<dbReference type="Proteomes" id="UP001345827">
    <property type="component" value="Unassembled WGS sequence"/>
</dbReference>
<gene>
    <name evidence="2" type="ORF">LTR25_005952</name>
</gene>
<dbReference type="AlphaFoldDB" id="A0AAV9Q9S5"/>
<feature type="region of interest" description="Disordered" evidence="1">
    <location>
        <begin position="175"/>
        <end position="200"/>
    </location>
</feature>
<name>A0AAV9Q9S5_9PEZI</name>
<proteinExistence type="predicted"/>
<reference evidence="2 3" key="1">
    <citation type="submission" date="2023-06" db="EMBL/GenBank/DDBJ databases">
        <title>Black Yeasts Isolated from many extreme environments.</title>
        <authorList>
            <person name="Coleine C."/>
            <person name="Stajich J.E."/>
            <person name="Selbmann L."/>
        </authorList>
    </citation>
    <scope>NUCLEOTIDE SEQUENCE [LARGE SCALE GENOMIC DNA]</scope>
    <source>
        <strain evidence="2 3">CCFEE 5887</strain>
    </source>
</reference>
<dbReference type="EMBL" id="JAXLQG010000009">
    <property type="protein sequence ID" value="KAK5536050.1"/>
    <property type="molecule type" value="Genomic_DNA"/>
</dbReference>
<evidence type="ECO:0000313" key="3">
    <source>
        <dbReference type="Proteomes" id="UP001345827"/>
    </source>
</evidence>
<sequence>MIDIIATETMIAETIATRLLTTRINTVAASQTPGLVTYAEVILEQVGTLREMMTEYVGTLHEIILEERGTLREIITEKVGTLREIIPEQVTTLHEIILQEQSTLHEIILEEQSTPHEIMLEHLAILREVILETILEEATPREIIFEQGTILLEVILEEVSTLHEIVLGLDRQSMEAAGRPPHSRSVGGTPAVEMSASHNVSIERDDKSAQWCFHHHVSTHRTPTGAGDVCPPTRHRNCPATTAMKLFHRQPTADEASRMTENYVHPSTILELLDHLSVVNNQLFAGYDAFVEARDARLEAVPVEILPTSASEVVKQQWTDIMSMSNTITEKHCQKIYQAVAQARAVMVTNVMNSKMRATPGAAPPAKGHKYTHIEAMEFLQRMSPEKVPPLATSLMIELIGRLRDIAISLDKETQKLTMGILESTLGLPEVQSSTLLRTLVSLPAQWILRAHPRTSHNSKGIHLFYFPDLHDDTERVRELVEHL</sequence>
<protein>
    <submittedName>
        <fullName evidence="2">Uncharacterized protein</fullName>
    </submittedName>
</protein>
<keyword evidence="3" id="KW-1185">Reference proteome</keyword>
<accession>A0AAV9Q9S5</accession>
<comment type="caution">
    <text evidence="2">The sequence shown here is derived from an EMBL/GenBank/DDBJ whole genome shotgun (WGS) entry which is preliminary data.</text>
</comment>
<organism evidence="2 3">
    <name type="scientific">Vermiconidia calcicola</name>
    <dbReference type="NCBI Taxonomy" id="1690605"/>
    <lineage>
        <taxon>Eukaryota</taxon>
        <taxon>Fungi</taxon>
        <taxon>Dikarya</taxon>
        <taxon>Ascomycota</taxon>
        <taxon>Pezizomycotina</taxon>
        <taxon>Dothideomycetes</taxon>
        <taxon>Dothideomycetidae</taxon>
        <taxon>Mycosphaerellales</taxon>
        <taxon>Extremaceae</taxon>
        <taxon>Vermiconidia</taxon>
    </lineage>
</organism>
<evidence type="ECO:0000256" key="1">
    <source>
        <dbReference type="SAM" id="MobiDB-lite"/>
    </source>
</evidence>
<evidence type="ECO:0000313" key="2">
    <source>
        <dbReference type="EMBL" id="KAK5536050.1"/>
    </source>
</evidence>